<evidence type="ECO:0000259" key="3">
    <source>
        <dbReference type="PROSITE" id="PS51323"/>
    </source>
</evidence>
<sequence length="149" mass="16274">MVSVKVLVGLTLVVLACITPLTSAMGCGLPCSQRVLSKCIRPTGCELAKRPCGCCPTCALKEGDLCGAWTSWCQKGLWCYSGMMRLGFERVPPELFQFRGICTKKPGFETHHKLNDPTNPTSITHQGTTLPSGITYGKVIMNLLLFCFR</sequence>
<feature type="domain" description="IGFBP N-terminal" evidence="3">
    <location>
        <begin position="23"/>
        <end position="105"/>
    </location>
</feature>
<evidence type="ECO:0000256" key="2">
    <source>
        <dbReference type="SAM" id="SignalP"/>
    </source>
</evidence>
<dbReference type="GeneID" id="106180470"/>
<accession>A0A1S3KCC6</accession>
<dbReference type="PROSITE" id="PS51257">
    <property type="entry name" value="PROKAR_LIPOPROTEIN"/>
    <property type="match status" value="1"/>
</dbReference>
<dbReference type="STRING" id="7574.A0A1S3KCC6"/>
<proteinExistence type="predicted"/>
<dbReference type="SMART" id="SM00121">
    <property type="entry name" value="IB"/>
    <property type="match status" value="1"/>
</dbReference>
<dbReference type="PROSITE" id="PS51323">
    <property type="entry name" value="IGFBP_N_2"/>
    <property type="match status" value="1"/>
</dbReference>
<dbReference type="AlphaFoldDB" id="A0A1S3KCC6"/>
<dbReference type="PANTHER" id="PTHR11551">
    <property type="entry name" value="INSULIN-LIKE GROWTH FACTOR BINDING PROTEIN"/>
    <property type="match status" value="1"/>
</dbReference>
<feature type="signal peptide" evidence="2">
    <location>
        <begin position="1"/>
        <end position="24"/>
    </location>
</feature>
<keyword evidence="2" id="KW-0732">Signal</keyword>
<dbReference type="InterPro" id="IPR009030">
    <property type="entry name" value="Growth_fac_rcpt_cys_sf"/>
</dbReference>
<keyword evidence="1" id="KW-1015">Disulfide bond</keyword>
<dbReference type="Gene3D" id="4.10.40.20">
    <property type="match status" value="1"/>
</dbReference>
<dbReference type="KEGG" id="lak:106180470"/>
<organism evidence="4 5">
    <name type="scientific">Lingula anatina</name>
    <name type="common">Brachiopod</name>
    <name type="synonym">Lingula unguis</name>
    <dbReference type="NCBI Taxonomy" id="7574"/>
    <lineage>
        <taxon>Eukaryota</taxon>
        <taxon>Metazoa</taxon>
        <taxon>Spiralia</taxon>
        <taxon>Lophotrochozoa</taxon>
        <taxon>Brachiopoda</taxon>
        <taxon>Linguliformea</taxon>
        <taxon>Lingulata</taxon>
        <taxon>Lingulida</taxon>
        <taxon>Linguloidea</taxon>
        <taxon>Lingulidae</taxon>
        <taxon>Lingula</taxon>
    </lineage>
</organism>
<dbReference type="Proteomes" id="UP000085678">
    <property type="component" value="Unplaced"/>
</dbReference>
<dbReference type="SUPFAM" id="SSF57184">
    <property type="entry name" value="Growth factor receptor domain"/>
    <property type="match status" value="1"/>
</dbReference>
<evidence type="ECO:0000256" key="1">
    <source>
        <dbReference type="ARBA" id="ARBA00023157"/>
    </source>
</evidence>
<keyword evidence="4" id="KW-1185">Reference proteome</keyword>
<evidence type="ECO:0000313" key="5">
    <source>
        <dbReference type="RefSeq" id="XP_013419911.1"/>
    </source>
</evidence>
<reference evidence="5" key="1">
    <citation type="submission" date="2025-08" db="UniProtKB">
        <authorList>
            <consortium name="RefSeq"/>
        </authorList>
    </citation>
    <scope>IDENTIFICATION</scope>
    <source>
        <tissue evidence="5">Gonads</tissue>
    </source>
</reference>
<dbReference type="OrthoDB" id="8477465at2759"/>
<dbReference type="PANTHER" id="PTHR11551:SF13">
    <property type="entry name" value="INSULIN-LIKE GROWTH FACTOR-BINDING PROTEIN 2"/>
    <property type="match status" value="1"/>
</dbReference>
<name>A0A1S3KCC6_LINAN</name>
<dbReference type="GO" id="GO:0031994">
    <property type="term" value="F:insulin-like growth factor I binding"/>
    <property type="evidence" value="ECO:0007669"/>
    <property type="project" value="TreeGrafter"/>
</dbReference>
<dbReference type="GO" id="GO:0043567">
    <property type="term" value="P:regulation of insulin-like growth factor receptor signaling pathway"/>
    <property type="evidence" value="ECO:0007669"/>
    <property type="project" value="TreeGrafter"/>
</dbReference>
<dbReference type="InterPro" id="IPR000867">
    <property type="entry name" value="IGFBP-like"/>
</dbReference>
<dbReference type="InterPro" id="IPR017891">
    <property type="entry name" value="Insulin_GF-bd_Cys-rich_CS"/>
</dbReference>
<dbReference type="InParanoid" id="A0A1S3KCC6"/>
<dbReference type="GO" id="GO:0005615">
    <property type="term" value="C:extracellular space"/>
    <property type="evidence" value="ECO:0007669"/>
    <property type="project" value="TreeGrafter"/>
</dbReference>
<gene>
    <name evidence="5" type="primary">LOC106180470</name>
</gene>
<dbReference type="PROSITE" id="PS00222">
    <property type="entry name" value="IGFBP_N_1"/>
    <property type="match status" value="1"/>
</dbReference>
<feature type="chain" id="PRO_5010211826" evidence="2">
    <location>
        <begin position="25"/>
        <end position="149"/>
    </location>
</feature>
<dbReference type="RefSeq" id="XP_013419911.1">
    <property type="nucleotide sequence ID" value="XM_013564457.1"/>
</dbReference>
<protein>
    <submittedName>
        <fullName evidence="5">Insulin-like growth factor-binding protein 5</fullName>
    </submittedName>
</protein>
<evidence type="ECO:0000313" key="4">
    <source>
        <dbReference type="Proteomes" id="UP000085678"/>
    </source>
</evidence>
<dbReference type="GO" id="GO:0031995">
    <property type="term" value="F:insulin-like growth factor II binding"/>
    <property type="evidence" value="ECO:0007669"/>
    <property type="project" value="TreeGrafter"/>
</dbReference>